<proteinExistence type="inferred from homology"/>
<evidence type="ECO:0000256" key="4">
    <source>
        <dbReference type="ARBA" id="ARBA00022771"/>
    </source>
</evidence>
<evidence type="ECO:0000256" key="5">
    <source>
        <dbReference type="ARBA" id="ARBA00022833"/>
    </source>
</evidence>
<evidence type="ECO:0000313" key="11">
    <source>
        <dbReference type="Proteomes" id="UP001162131"/>
    </source>
</evidence>
<dbReference type="InterPro" id="IPR001660">
    <property type="entry name" value="SAM"/>
</dbReference>
<dbReference type="Gene3D" id="1.10.150.50">
    <property type="entry name" value="Transcription Factor, Ets-1"/>
    <property type="match status" value="1"/>
</dbReference>
<dbReference type="InterPro" id="IPR050923">
    <property type="entry name" value="Cell_Proc_Reg/RNA_Proc"/>
</dbReference>
<dbReference type="Pfam" id="PF00536">
    <property type="entry name" value="SAM_1"/>
    <property type="match status" value="1"/>
</dbReference>
<dbReference type="PROSITE" id="PS50105">
    <property type="entry name" value="SAM_DOMAIN"/>
    <property type="match status" value="1"/>
</dbReference>
<accession>A0AAU9IKW4</accession>
<dbReference type="SMART" id="SM00184">
    <property type="entry name" value="RING"/>
    <property type="match status" value="1"/>
</dbReference>
<sequence>MESHRPDTWGVKEVGDWLVSLELGQYKQKFEGLSIDGMLLFEMTDTDLMNDLEVPVRLHRFKILENIKKLKDRCLADPREPEQEDNSQQQANSRAVVPEVEEVKWEMLVLKAVEGQLLNNTFLIGAEGASIGRNSASNDIVIGESFVSRKHCEIRFNQQTNQFLLTDTGSTTGTFLMVRQPLHLDLGMMFQMGLSEFKVNNVRYNPYGKVTALELAIYEGPARQNTINVNSEGLTIGRDTANTYCIREDSQMSSFHGKITFDNGTFYLADVGSTNRTWRRLSGEGQKSEPYPLLVGDVIKIGSTVLVVQLPDSSQLSAVMNPAEKEPTEPVPEESACKICFSRELNVACYPCGHMFCSFCVSKCNTCPICRKNIQDLVKLYK</sequence>
<dbReference type="EMBL" id="CAJZBQ010000015">
    <property type="protein sequence ID" value="CAG9316174.1"/>
    <property type="molecule type" value="Genomic_DNA"/>
</dbReference>
<keyword evidence="3" id="KW-0479">Metal-binding</keyword>
<dbReference type="Gene3D" id="2.60.200.20">
    <property type="match status" value="2"/>
</dbReference>
<dbReference type="Proteomes" id="UP001162131">
    <property type="component" value="Unassembled WGS sequence"/>
</dbReference>
<gene>
    <name evidence="10" type="ORF">BSTOLATCC_MIC15613</name>
</gene>
<evidence type="ECO:0000256" key="3">
    <source>
        <dbReference type="ARBA" id="ARBA00022723"/>
    </source>
</evidence>
<dbReference type="InterPro" id="IPR008984">
    <property type="entry name" value="SMAD_FHA_dom_sf"/>
</dbReference>
<protein>
    <recommendedName>
        <fullName evidence="2">E3 ubiquitin-protein ligase CHFR</fullName>
    </recommendedName>
</protein>
<evidence type="ECO:0000259" key="8">
    <source>
        <dbReference type="PROSITE" id="PS50089"/>
    </source>
</evidence>
<dbReference type="InterPro" id="IPR013761">
    <property type="entry name" value="SAM/pointed_sf"/>
</dbReference>
<evidence type="ECO:0000256" key="2">
    <source>
        <dbReference type="ARBA" id="ARBA00017908"/>
    </source>
</evidence>
<dbReference type="Pfam" id="PF00498">
    <property type="entry name" value="FHA"/>
    <property type="match status" value="2"/>
</dbReference>
<evidence type="ECO:0000313" key="10">
    <source>
        <dbReference type="EMBL" id="CAG9316174.1"/>
    </source>
</evidence>
<dbReference type="Gene3D" id="3.30.40.10">
    <property type="entry name" value="Zinc/RING finger domain, C3HC4 (zinc finger)"/>
    <property type="match status" value="1"/>
</dbReference>
<dbReference type="PANTHER" id="PTHR23308">
    <property type="entry name" value="NUCLEAR INHIBITOR OF PROTEIN PHOSPHATASE-1"/>
    <property type="match status" value="1"/>
</dbReference>
<dbReference type="CDD" id="cd00060">
    <property type="entry name" value="FHA"/>
    <property type="match status" value="2"/>
</dbReference>
<dbReference type="InterPro" id="IPR001841">
    <property type="entry name" value="Znf_RING"/>
</dbReference>
<organism evidence="10 11">
    <name type="scientific">Blepharisma stoltei</name>
    <dbReference type="NCBI Taxonomy" id="1481888"/>
    <lineage>
        <taxon>Eukaryota</taxon>
        <taxon>Sar</taxon>
        <taxon>Alveolata</taxon>
        <taxon>Ciliophora</taxon>
        <taxon>Postciliodesmatophora</taxon>
        <taxon>Heterotrichea</taxon>
        <taxon>Heterotrichida</taxon>
        <taxon>Blepharismidae</taxon>
        <taxon>Blepharisma</taxon>
    </lineage>
</organism>
<comment type="caution">
    <text evidence="10">The sequence shown here is derived from an EMBL/GenBank/DDBJ whole genome shotgun (WGS) entry which is preliminary data.</text>
</comment>
<dbReference type="SMART" id="SM00240">
    <property type="entry name" value="FHA"/>
    <property type="match status" value="2"/>
</dbReference>
<dbReference type="SUPFAM" id="SSF57850">
    <property type="entry name" value="RING/U-box"/>
    <property type="match status" value="1"/>
</dbReference>
<dbReference type="SUPFAM" id="SSF47769">
    <property type="entry name" value="SAM/Pointed domain"/>
    <property type="match status" value="1"/>
</dbReference>
<dbReference type="SUPFAM" id="SSF49879">
    <property type="entry name" value="SMAD/FHA domain"/>
    <property type="match status" value="2"/>
</dbReference>
<dbReference type="AlphaFoldDB" id="A0AAU9IKW4"/>
<evidence type="ECO:0000256" key="6">
    <source>
        <dbReference type="PROSITE-ProRule" id="PRU00175"/>
    </source>
</evidence>
<dbReference type="GO" id="GO:0008270">
    <property type="term" value="F:zinc ion binding"/>
    <property type="evidence" value="ECO:0007669"/>
    <property type="project" value="UniProtKB-KW"/>
</dbReference>
<name>A0AAU9IKW4_9CILI</name>
<evidence type="ECO:0000259" key="9">
    <source>
        <dbReference type="PROSITE" id="PS50105"/>
    </source>
</evidence>
<evidence type="ECO:0000259" key="7">
    <source>
        <dbReference type="PROSITE" id="PS50006"/>
    </source>
</evidence>
<dbReference type="PROSITE" id="PS50089">
    <property type="entry name" value="ZF_RING_2"/>
    <property type="match status" value="1"/>
</dbReference>
<keyword evidence="11" id="KW-1185">Reference proteome</keyword>
<dbReference type="SMART" id="SM00454">
    <property type="entry name" value="SAM"/>
    <property type="match status" value="1"/>
</dbReference>
<keyword evidence="4 6" id="KW-0863">Zinc-finger</keyword>
<feature type="domain" description="FHA" evidence="7">
    <location>
        <begin position="234"/>
        <end position="278"/>
    </location>
</feature>
<dbReference type="InterPro" id="IPR017907">
    <property type="entry name" value="Znf_RING_CS"/>
</dbReference>
<dbReference type="InterPro" id="IPR013083">
    <property type="entry name" value="Znf_RING/FYVE/PHD"/>
</dbReference>
<dbReference type="PROSITE" id="PS00518">
    <property type="entry name" value="ZF_RING_1"/>
    <property type="match status" value="1"/>
</dbReference>
<feature type="domain" description="FHA" evidence="7">
    <location>
        <begin position="129"/>
        <end position="176"/>
    </location>
</feature>
<keyword evidence="5" id="KW-0862">Zinc</keyword>
<feature type="domain" description="RING-type" evidence="8">
    <location>
        <begin position="337"/>
        <end position="371"/>
    </location>
</feature>
<reference evidence="10" key="1">
    <citation type="submission" date="2021-09" db="EMBL/GenBank/DDBJ databases">
        <authorList>
            <consortium name="AG Swart"/>
            <person name="Singh M."/>
            <person name="Singh A."/>
            <person name="Seah K."/>
            <person name="Emmerich C."/>
        </authorList>
    </citation>
    <scope>NUCLEOTIDE SEQUENCE</scope>
    <source>
        <strain evidence="10">ATCC30299</strain>
    </source>
</reference>
<feature type="domain" description="SAM" evidence="9">
    <location>
        <begin position="9"/>
        <end position="73"/>
    </location>
</feature>
<evidence type="ECO:0000256" key="1">
    <source>
        <dbReference type="ARBA" id="ARBA00005797"/>
    </source>
</evidence>
<dbReference type="InterPro" id="IPR000253">
    <property type="entry name" value="FHA_dom"/>
</dbReference>
<dbReference type="Pfam" id="PF13920">
    <property type="entry name" value="zf-C3HC4_3"/>
    <property type="match status" value="1"/>
</dbReference>
<comment type="similarity">
    <text evidence="1">Belongs to the CHFR family.</text>
</comment>
<dbReference type="PROSITE" id="PS50006">
    <property type="entry name" value="FHA_DOMAIN"/>
    <property type="match status" value="2"/>
</dbReference>